<dbReference type="AlphaFoldDB" id="A0A133VEA1"/>
<gene>
    <name evidence="1" type="ORF">AKJ48_01570</name>
</gene>
<evidence type="ECO:0000313" key="2">
    <source>
        <dbReference type="Proteomes" id="UP000070076"/>
    </source>
</evidence>
<name>A0A133VEA1_9EURY</name>
<proteinExistence type="predicted"/>
<evidence type="ECO:0000313" key="1">
    <source>
        <dbReference type="EMBL" id="KXB04734.1"/>
    </source>
</evidence>
<reference evidence="1 2" key="1">
    <citation type="journal article" date="2016" name="Sci. Rep.">
        <title>Metabolic traits of an uncultured archaeal lineage -MSBL1- from brine pools of the Red Sea.</title>
        <authorList>
            <person name="Mwirichia R."/>
            <person name="Alam I."/>
            <person name="Rashid M."/>
            <person name="Vinu M."/>
            <person name="Ba-Alawi W."/>
            <person name="Anthony Kamau A."/>
            <person name="Kamanda Ngugi D."/>
            <person name="Goker M."/>
            <person name="Klenk H.P."/>
            <person name="Bajic V."/>
            <person name="Stingl U."/>
        </authorList>
    </citation>
    <scope>NUCLEOTIDE SEQUENCE [LARGE SCALE GENOMIC DNA]</scope>
    <source>
        <strain evidence="1">SCGC-AAA261O19</strain>
    </source>
</reference>
<accession>A0A133VEA1</accession>
<organism evidence="1 2">
    <name type="scientific">candidate division MSBL1 archaeon SCGC-AAA261O19</name>
    <dbReference type="NCBI Taxonomy" id="1698277"/>
    <lineage>
        <taxon>Archaea</taxon>
        <taxon>Methanobacteriati</taxon>
        <taxon>Methanobacteriota</taxon>
        <taxon>candidate division MSBL1</taxon>
    </lineage>
</organism>
<protein>
    <submittedName>
        <fullName evidence="1">Uncharacterized protein</fullName>
    </submittedName>
</protein>
<keyword evidence="2" id="KW-1185">Reference proteome</keyword>
<dbReference type="EMBL" id="LHYB01000014">
    <property type="protein sequence ID" value="KXB04734.1"/>
    <property type="molecule type" value="Genomic_DNA"/>
</dbReference>
<sequence length="117" mass="12908">MGAYISKLHDGLTEYVSGTAGVKCVSLVADEFGSKSRAGEELGVSHAAVIDWLDSEGSHPSNARLRQIIDLALKMREEETFTELEKDLARHRSSLGENQKRSPVAKLIPIEKFLKLQ</sequence>
<comment type="caution">
    <text evidence="1">The sequence shown here is derived from an EMBL/GenBank/DDBJ whole genome shotgun (WGS) entry which is preliminary data.</text>
</comment>
<dbReference type="Proteomes" id="UP000070076">
    <property type="component" value="Unassembled WGS sequence"/>
</dbReference>